<protein>
    <submittedName>
        <fullName evidence="1">Uncharacterized protein</fullName>
    </submittedName>
</protein>
<dbReference type="Proteomes" id="UP000784294">
    <property type="component" value="Unassembled WGS sequence"/>
</dbReference>
<dbReference type="EMBL" id="CAAALY010080610">
    <property type="protein sequence ID" value="VEL26487.1"/>
    <property type="molecule type" value="Genomic_DNA"/>
</dbReference>
<dbReference type="AlphaFoldDB" id="A0A448X2Y3"/>
<accession>A0A448X2Y3</accession>
<name>A0A448X2Y3_9PLAT</name>
<sequence>MICKCFFAQLYLETGFCAEPAHQGLPLRVGPADAAAIRPDHVAQRLPRHSSPPVAMAAVLSKCCLRRPREFVYHTPPIPSLGHC</sequence>
<evidence type="ECO:0000313" key="1">
    <source>
        <dbReference type="EMBL" id="VEL26487.1"/>
    </source>
</evidence>
<organism evidence="1 2">
    <name type="scientific">Protopolystoma xenopodis</name>
    <dbReference type="NCBI Taxonomy" id="117903"/>
    <lineage>
        <taxon>Eukaryota</taxon>
        <taxon>Metazoa</taxon>
        <taxon>Spiralia</taxon>
        <taxon>Lophotrochozoa</taxon>
        <taxon>Platyhelminthes</taxon>
        <taxon>Monogenea</taxon>
        <taxon>Polyopisthocotylea</taxon>
        <taxon>Polystomatidea</taxon>
        <taxon>Polystomatidae</taxon>
        <taxon>Protopolystoma</taxon>
    </lineage>
</organism>
<reference evidence="1" key="1">
    <citation type="submission" date="2018-11" db="EMBL/GenBank/DDBJ databases">
        <authorList>
            <consortium name="Pathogen Informatics"/>
        </authorList>
    </citation>
    <scope>NUCLEOTIDE SEQUENCE</scope>
</reference>
<evidence type="ECO:0000313" key="2">
    <source>
        <dbReference type="Proteomes" id="UP000784294"/>
    </source>
</evidence>
<proteinExistence type="predicted"/>
<gene>
    <name evidence="1" type="ORF">PXEA_LOCUS19927</name>
</gene>
<comment type="caution">
    <text evidence="1">The sequence shown here is derived from an EMBL/GenBank/DDBJ whole genome shotgun (WGS) entry which is preliminary data.</text>
</comment>
<keyword evidence="2" id="KW-1185">Reference proteome</keyword>